<name>A0A517NN18_9BACT</name>
<dbReference type="AlphaFoldDB" id="A0A517NN18"/>
<dbReference type="PROSITE" id="PS00108">
    <property type="entry name" value="PROTEIN_KINASE_ST"/>
    <property type="match status" value="1"/>
</dbReference>
<dbReference type="Pfam" id="PF00069">
    <property type="entry name" value="Pkinase"/>
    <property type="match status" value="1"/>
</dbReference>
<feature type="binding site" evidence="7">
    <location>
        <position position="123"/>
    </location>
    <ligand>
        <name>ATP</name>
        <dbReference type="ChEBI" id="CHEBI:30616"/>
    </ligand>
</feature>
<evidence type="ECO:0000256" key="5">
    <source>
        <dbReference type="ARBA" id="ARBA00022777"/>
    </source>
</evidence>
<evidence type="ECO:0000256" key="8">
    <source>
        <dbReference type="SAM" id="MobiDB-lite"/>
    </source>
</evidence>
<dbReference type="InterPro" id="IPR000719">
    <property type="entry name" value="Prot_kinase_dom"/>
</dbReference>
<dbReference type="RefSeq" id="WP_145416053.1">
    <property type="nucleotide sequence ID" value="NZ_CP036526.1"/>
</dbReference>
<keyword evidence="5 10" id="KW-0418">Kinase</keyword>
<evidence type="ECO:0000256" key="6">
    <source>
        <dbReference type="ARBA" id="ARBA00022840"/>
    </source>
</evidence>
<dbReference type="InterPro" id="IPR011009">
    <property type="entry name" value="Kinase-like_dom_sf"/>
</dbReference>
<keyword evidence="4 7" id="KW-0547">Nucleotide-binding</keyword>
<dbReference type="SMART" id="SM00220">
    <property type="entry name" value="S_TKc"/>
    <property type="match status" value="1"/>
</dbReference>
<gene>
    <name evidence="10" type="primary">prkC_4</name>
    <name evidence="10" type="ORF">K239x_04650</name>
</gene>
<evidence type="ECO:0000256" key="1">
    <source>
        <dbReference type="ARBA" id="ARBA00012513"/>
    </source>
</evidence>
<dbReference type="CDD" id="cd14014">
    <property type="entry name" value="STKc_PknB_like"/>
    <property type="match status" value="1"/>
</dbReference>
<dbReference type="InterPro" id="IPR017441">
    <property type="entry name" value="Protein_kinase_ATP_BS"/>
</dbReference>
<dbReference type="PANTHER" id="PTHR43289">
    <property type="entry name" value="MITOGEN-ACTIVATED PROTEIN KINASE KINASE KINASE 20-RELATED"/>
    <property type="match status" value="1"/>
</dbReference>
<reference evidence="10 11" key="1">
    <citation type="submission" date="2019-02" db="EMBL/GenBank/DDBJ databases">
        <title>Deep-cultivation of Planctomycetes and their phenomic and genomic characterization uncovers novel biology.</title>
        <authorList>
            <person name="Wiegand S."/>
            <person name="Jogler M."/>
            <person name="Boedeker C."/>
            <person name="Pinto D."/>
            <person name="Vollmers J."/>
            <person name="Rivas-Marin E."/>
            <person name="Kohn T."/>
            <person name="Peeters S.H."/>
            <person name="Heuer A."/>
            <person name="Rast P."/>
            <person name="Oberbeckmann S."/>
            <person name="Bunk B."/>
            <person name="Jeske O."/>
            <person name="Meyerdierks A."/>
            <person name="Storesund J.E."/>
            <person name="Kallscheuer N."/>
            <person name="Luecker S."/>
            <person name="Lage O.M."/>
            <person name="Pohl T."/>
            <person name="Merkel B.J."/>
            <person name="Hornburger P."/>
            <person name="Mueller R.-W."/>
            <person name="Bruemmer F."/>
            <person name="Labrenz M."/>
            <person name="Spormann A.M."/>
            <person name="Op den Camp H."/>
            <person name="Overmann J."/>
            <person name="Amann R."/>
            <person name="Jetten M.S.M."/>
            <person name="Mascher T."/>
            <person name="Medema M.H."/>
            <person name="Devos D.P."/>
            <person name="Kaster A.-K."/>
            <person name="Ovreas L."/>
            <person name="Rohde M."/>
            <person name="Galperin M.Y."/>
            <person name="Jogler C."/>
        </authorList>
    </citation>
    <scope>NUCLEOTIDE SEQUENCE [LARGE SCALE GENOMIC DNA]</scope>
    <source>
        <strain evidence="10 11">K23_9</strain>
    </source>
</reference>
<feature type="compositionally biased region" description="Polar residues" evidence="8">
    <location>
        <begin position="9"/>
        <end position="25"/>
    </location>
</feature>
<dbReference type="FunFam" id="1.10.510.10:FF:000021">
    <property type="entry name" value="Serine/threonine protein kinase"/>
    <property type="match status" value="1"/>
</dbReference>
<dbReference type="PROSITE" id="PS00107">
    <property type="entry name" value="PROTEIN_KINASE_ATP"/>
    <property type="match status" value="1"/>
</dbReference>
<evidence type="ECO:0000256" key="3">
    <source>
        <dbReference type="ARBA" id="ARBA00022679"/>
    </source>
</evidence>
<dbReference type="Proteomes" id="UP000319817">
    <property type="component" value="Chromosome"/>
</dbReference>
<dbReference type="PROSITE" id="PS50011">
    <property type="entry name" value="PROTEIN_KINASE_DOM"/>
    <property type="match status" value="1"/>
</dbReference>
<feature type="region of interest" description="Disordered" evidence="8">
    <location>
        <begin position="1"/>
        <end position="44"/>
    </location>
</feature>
<keyword evidence="3 10" id="KW-0808">Transferase</keyword>
<evidence type="ECO:0000256" key="2">
    <source>
        <dbReference type="ARBA" id="ARBA00022527"/>
    </source>
</evidence>
<dbReference type="Gene3D" id="1.10.510.10">
    <property type="entry name" value="Transferase(Phosphotransferase) domain 1"/>
    <property type="match status" value="1"/>
</dbReference>
<dbReference type="InterPro" id="IPR008271">
    <property type="entry name" value="Ser/Thr_kinase_AS"/>
</dbReference>
<dbReference type="OrthoDB" id="6111975at2"/>
<protein>
    <recommendedName>
        <fullName evidence="1">non-specific serine/threonine protein kinase</fullName>
        <ecNumber evidence="1">2.7.11.1</ecNumber>
    </recommendedName>
</protein>
<feature type="region of interest" description="Disordered" evidence="8">
    <location>
        <begin position="951"/>
        <end position="985"/>
    </location>
</feature>
<dbReference type="GO" id="GO:0005524">
    <property type="term" value="F:ATP binding"/>
    <property type="evidence" value="ECO:0007669"/>
    <property type="project" value="UniProtKB-UniRule"/>
</dbReference>
<keyword evidence="2" id="KW-0723">Serine/threonine-protein kinase</keyword>
<dbReference type="Gene3D" id="3.30.200.20">
    <property type="entry name" value="Phosphorylase Kinase, domain 1"/>
    <property type="match status" value="1"/>
</dbReference>
<proteinExistence type="predicted"/>
<evidence type="ECO:0000313" key="11">
    <source>
        <dbReference type="Proteomes" id="UP000319817"/>
    </source>
</evidence>
<dbReference type="PANTHER" id="PTHR43289:SF6">
    <property type="entry name" value="SERINE_THREONINE-PROTEIN KINASE NEKL-3"/>
    <property type="match status" value="1"/>
</dbReference>
<dbReference type="EC" id="2.7.11.1" evidence="1"/>
<dbReference type="SUPFAM" id="SSF56112">
    <property type="entry name" value="Protein kinase-like (PK-like)"/>
    <property type="match status" value="1"/>
</dbReference>
<sequence>MNPDESIPTDASTVFRNDNSASATDATHDSPLQDVPPHLLQDGEYTDGMDIAKTVIREGSAEGDSSPSRRAAEALNRTPASITRILLGKQLNHFSLEELIGGGGMGAVFRAHDEQLDREVAIKVVPFAGDDADLQRRFRNEAQSAAKLDHPRIARVFDVGNQDDWYYIVFEYVKGTNIRDLVNRSDVLAIDDAVYYTCQVAEALQHASDRGIVHRDVKPSNVLIDSDREVKLVDMGLARSDKMDMSHEDLTASGVTLGTFDYISPEQAKDPRAADLRSDIYSLGCTLYFMLTGQPPYPGGTMLQKLLNHGNSPPPDARHYRNGVSYELAAVIQKMLAKDPGQRYQTATELVSDLREVAFREGLMRSQGVAFTAVSAANPVVSWLEHNSPWLVPSTLLLLGAAWLQFSSAVSRKEFNIAPPQAAELASAIAAPDRTNSLPSPSPNDPNVVLENGSRANLTNAAPRVAAPVNAGAIAPDSMLATETLGGASARSPRPEDPPSLTNLPVPSELETPTRAMSGAAADLASADSVPNDSPTNDRDALMPSANVDFSSDDPAFQSPTVVEFPRLIRLVSAESAVDSLGDPIERDLDGAAITSSLAKALDLADQYDVSRIELATAVIYSEPVTIRRDGLTIASAIGGSSIVFKTPSSLASNPAQMIDLGSNKTEFDDIHFVWDVPVSQTADSALIRMSSNRLVRLTDCSITIGNAAGTSEVCAFGVSAKIDDEPAIVNEDATADESLPLVGIQMYNVIVRGQISMIKLDDAAALQLQWENGLLAISGCMIEMPGAMNKPSMTSSAIQISLRQLTSHTPNGLLKMTLQPNKPYPVMIDRDVSNCVFVVDKGKSHVQISGLASIDDEIEFLKTRGEANAYEVDRVMLSLDDLLGNSKQVSIRDLAAQSPPWWDERSTRWTIWWKQHFTDDSDNPFAEPQELSDVPPDQRTEVNYRQDGAVFGGFDENSLPQLPFESDNSGLDIPLSGVQTSGKL</sequence>
<evidence type="ECO:0000313" key="10">
    <source>
        <dbReference type="EMBL" id="QDT08526.1"/>
    </source>
</evidence>
<feature type="region of interest" description="Disordered" evidence="8">
    <location>
        <begin position="486"/>
        <end position="553"/>
    </location>
</feature>
<evidence type="ECO:0000256" key="4">
    <source>
        <dbReference type="ARBA" id="ARBA00022741"/>
    </source>
</evidence>
<dbReference type="EMBL" id="CP036526">
    <property type="protein sequence ID" value="QDT08526.1"/>
    <property type="molecule type" value="Genomic_DNA"/>
</dbReference>
<accession>A0A517NN18</accession>
<evidence type="ECO:0000259" key="9">
    <source>
        <dbReference type="PROSITE" id="PS50011"/>
    </source>
</evidence>
<feature type="domain" description="Protein kinase" evidence="9">
    <location>
        <begin position="94"/>
        <end position="359"/>
    </location>
</feature>
<organism evidence="10 11">
    <name type="scientific">Stieleria marina</name>
    <dbReference type="NCBI Taxonomy" id="1930275"/>
    <lineage>
        <taxon>Bacteria</taxon>
        <taxon>Pseudomonadati</taxon>
        <taxon>Planctomycetota</taxon>
        <taxon>Planctomycetia</taxon>
        <taxon>Pirellulales</taxon>
        <taxon>Pirellulaceae</taxon>
        <taxon>Stieleria</taxon>
    </lineage>
</organism>
<dbReference type="GO" id="GO:0004674">
    <property type="term" value="F:protein serine/threonine kinase activity"/>
    <property type="evidence" value="ECO:0007669"/>
    <property type="project" value="UniProtKB-KW"/>
</dbReference>
<evidence type="ECO:0000256" key="7">
    <source>
        <dbReference type="PROSITE-ProRule" id="PRU10141"/>
    </source>
</evidence>
<keyword evidence="6 7" id="KW-0067">ATP-binding</keyword>
<feature type="compositionally biased region" description="Low complexity" evidence="8">
    <location>
        <begin position="516"/>
        <end position="529"/>
    </location>
</feature>
<keyword evidence="11" id="KW-1185">Reference proteome</keyword>